<dbReference type="AlphaFoldDB" id="D5WMD4"/>
<dbReference type="InterPro" id="IPR019226">
    <property type="entry name" value="DUF2158"/>
</dbReference>
<organism evidence="1 2">
    <name type="scientific">Paraburkholderia atlantica</name>
    <dbReference type="NCBI Taxonomy" id="2654982"/>
    <lineage>
        <taxon>Bacteria</taxon>
        <taxon>Pseudomonadati</taxon>
        <taxon>Pseudomonadota</taxon>
        <taxon>Betaproteobacteria</taxon>
        <taxon>Burkholderiales</taxon>
        <taxon>Burkholderiaceae</taxon>
        <taxon>Paraburkholderia</taxon>
    </lineage>
</organism>
<dbReference type="EMBL" id="CP002015">
    <property type="protein sequence ID" value="ADG20380.1"/>
    <property type="molecule type" value="Genomic_DNA"/>
</dbReference>
<gene>
    <name evidence="1" type="ordered locus">BC1002_6539</name>
</gene>
<evidence type="ECO:0000313" key="1">
    <source>
        <dbReference type="EMBL" id="ADG20380.1"/>
    </source>
</evidence>
<dbReference type="STRING" id="640511.BC1002_6539"/>
<dbReference type="HOGENOM" id="CLU_2680682_0_0_4"/>
<dbReference type="Pfam" id="PF09926">
    <property type="entry name" value="DUF2158"/>
    <property type="match status" value="1"/>
</dbReference>
<reference evidence="2" key="1">
    <citation type="submission" date="2010-04" db="EMBL/GenBank/DDBJ databases">
        <title>Complete sequence of chromosome 3 of Burkholderia sp. CCGE1002.</title>
        <authorList>
            <consortium name="US DOE Joint Genome Institute"/>
            <person name="Lucas S."/>
            <person name="Copeland A."/>
            <person name="Lapidus A."/>
            <person name="Cheng J.-F."/>
            <person name="Bruce D."/>
            <person name="Goodwin L."/>
            <person name="Pitluck S."/>
            <person name="Chertkov O."/>
            <person name="Detter J.C."/>
            <person name="Han C."/>
            <person name="Tapia R."/>
            <person name="Land M."/>
            <person name="Hauser L."/>
            <person name="Kyrpides N."/>
            <person name="Ovchinnikova G."/>
            <person name="Martinez-Romero E."/>
            <person name="Hernandez M.A.R."/>
            <person name="Tiedje J.M."/>
            <person name="Woyke T."/>
        </authorList>
    </citation>
    <scope>NUCLEOTIDE SEQUENCE [LARGE SCALE GENOMIC DNA]</scope>
    <source>
        <strain evidence="2">CCGE1002</strain>
    </source>
</reference>
<evidence type="ECO:0008006" key="3">
    <source>
        <dbReference type="Google" id="ProtNLM"/>
    </source>
</evidence>
<name>D5WMD4_PARAM</name>
<sequence length="74" mass="8268">MPTEALRKRFLQKTVRLKTGGPLMTVDAVIETQSGPMLECCWFDLQWRTKIERAPFTVDSVLLAGGQGPQAFTV</sequence>
<dbReference type="GeneID" id="301097608"/>
<proteinExistence type="predicted"/>
<dbReference type="KEGG" id="bge:BC1002_6539"/>
<evidence type="ECO:0000313" key="2">
    <source>
        <dbReference type="Proteomes" id="UP000002190"/>
    </source>
</evidence>
<protein>
    <recommendedName>
        <fullName evidence="3">DUF2158 domain-containing protein</fullName>
    </recommendedName>
</protein>
<reference evidence="1 2" key="2">
    <citation type="journal article" date="2012" name="J. Bacteriol.">
        <title>Genome Sequences of Burkholderia sp. Strains CCGE1002 and H160, Isolated from Legume Nodules in Mexico and Brazil.</title>
        <authorList>
            <person name="Ormeno-Orrillo E."/>
            <person name="Rogel M.A."/>
            <person name="Chueire L.M."/>
            <person name="Tiedje J.M."/>
            <person name="Martinez-Romero E."/>
            <person name="Hungria M."/>
        </authorList>
    </citation>
    <scope>NUCLEOTIDE SEQUENCE [LARGE SCALE GENOMIC DNA]</scope>
    <source>
        <strain evidence="1 2">CCGE1002</strain>
    </source>
</reference>
<dbReference type="Proteomes" id="UP000002190">
    <property type="component" value="Chromosome 3"/>
</dbReference>
<dbReference type="RefSeq" id="WP_013094167.1">
    <property type="nucleotide sequence ID" value="NC_014119.1"/>
</dbReference>
<accession>D5WMD4</accession>